<dbReference type="AlphaFoldDB" id="A0A915IWH1"/>
<dbReference type="Proteomes" id="UP000887565">
    <property type="component" value="Unplaced"/>
</dbReference>
<organism evidence="1 2">
    <name type="scientific">Romanomermis culicivorax</name>
    <name type="common">Nematode worm</name>
    <dbReference type="NCBI Taxonomy" id="13658"/>
    <lineage>
        <taxon>Eukaryota</taxon>
        <taxon>Metazoa</taxon>
        <taxon>Ecdysozoa</taxon>
        <taxon>Nematoda</taxon>
        <taxon>Enoplea</taxon>
        <taxon>Dorylaimia</taxon>
        <taxon>Mermithida</taxon>
        <taxon>Mermithoidea</taxon>
        <taxon>Mermithidae</taxon>
        <taxon>Romanomermis</taxon>
    </lineage>
</organism>
<evidence type="ECO:0000313" key="1">
    <source>
        <dbReference type="Proteomes" id="UP000887565"/>
    </source>
</evidence>
<accession>A0A915IWH1</accession>
<keyword evidence="1" id="KW-1185">Reference proteome</keyword>
<name>A0A915IWH1_ROMCU</name>
<reference evidence="2" key="1">
    <citation type="submission" date="2022-11" db="UniProtKB">
        <authorList>
            <consortium name="WormBaseParasite"/>
        </authorList>
    </citation>
    <scope>IDENTIFICATION</scope>
</reference>
<protein>
    <submittedName>
        <fullName evidence="2">Uncharacterized protein</fullName>
    </submittedName>
</protein>
<dbReference type="WBParaSite" id="nRc.2.0.1.t18136-RA">
    <property type="protein sequence ID" value="nRc.2.0.1.t18136-RA"/>
    <property type="gene ID" value="nRc.2.0.1.g18136"/>
</dbReference>
<evidence type="ECO:0000313" key="2">
    <source>
        <dbReference type="WBParaSite" id="nRc.2.0.1.t18136-RA"/>
    </source>
</evidence>
<sequence>MVSFVIKNQINSTFEIVDLQETNRTVINNPFFGTMYKLTESSNFENGTKIGTFFGTEYQLYVGANHRNVGTLLFGHGIFSTCLWWTMDESIQTMLGQCFNSRAIINGFQRYSNKLETNFG</sequence>
<proteinExistence type="predicted"/>